<dbReference type="SMART" id="SM00065">
    <property type="entry name" value="GAF"/>
    <property type="match status" value="1"/>
</dbReference>
<dbReference type="Proteomes" id="UP000520767">
    <property type="component" value="Unassembled WGS sequence"/>
</dbReference>
<evidence type="ECO:0000256" key="1">
    <source>
        <dbReference type="ARBA" id="ARBA00006754"/>
    </source>
</evidence>
<evidence type="ECO:0000313" key="3">
    <source>
        <dbReference type="EMBL" id="MBB4911782.1"/>
    </source>
</evidence>
<dbReference type="Pfam" id="PF13185">
    <property type="entry name" value="GAF_2"/>
    <property type="match status" value="1"/>
</dbReference>
<dbReference type="EMBL" id="JACHJQ010000011">
    <property type="protein sequence ID" value="MBB4911782.1"/>
    <property type="molecule type" value="Genomic_DNA"/>
</dbReference>
<reference evidence="3 4" key="1">
    <citation type="submission" date="2020-08" db="EMBL/GenBank/DDBJ databases">
        <title>Genomic Encyclopedia of Type Strains, Phase III (KMG-III): the genomes of soil and plant-associated and newly described type strains.</title>
        <authorList>
            <person name="Whitman W."/>
        </authorList>
    </citation>
    <scope>NUCLEOTIDE SEQUENCE [LARGE SCALE GENOMIC DNA]</scope>
    <source>
        <strain evidence="3 4">CECT 8960</strain>
    </source>
</reference>
<comment type="caution">
    <text evidence="3">The sequence shown here is derived from an EMBL/GenBank/DDBJ whole genome shotgun (WGS) entry which is preliminary data.</text>
</comment>
<dbReference type="InterPro" id="IPR025736">
    <property type="entry name" value="PucR_C-HTH_dom"/>
</dbReference>
<organism evidence="3 4">
    <name type="scientific">Actinophytocola algeriensis</name>
    <dbReference type="NCBI Taxonomy" id="1768010"/>
    <lineage>
        <taxon>Bacteria</taxon>
        <taxon>Bacillati</taxon>
        <taxon>Actinomycetota</taxon>
        <taxon>Actinomycetes</taxon>
        <taxon>Pseudonocardiales</taxon>
        <taxon>Pseudonocardiaceae</taxon>
    </lineage>
</organism>
<dbReference type="InterPro" id="IPR042070">
    <property type="entry name" value="PucR_C-HTH_sf"/>
</dbReference>
<dbReference type="AlphaFoldDB" id="A0A7W7QDV5"/>
<dbReference type="PANTHER" id="PTHR33744:SF1">
    <property type="entry name" value="DNA-BINDING TRANSCRIPTIONAL ACTIVATOR ADER"/>
    <property type="match status" value="1"/>
</dbReference>
<dbReference type="InterPro" id="IPR029016">
    <property type="entry name" value="GAF-like_dom_sf"/>
</dbReference>
<protein>
    <recommendedName>
        <fullName evidence="2">GAF domain-containing protein</fullName>
    </recommendedName>
</protein>
<evidence type="ECO:0000313" key="4">
    <source>
        <dbReference type="Proteomes" id="UP000520767"/>
    </source>
</evidence>
<dbReference type="Pfam" id="PF13556">
    <property type="entry name" value="HTH_30"/>
    <property type="match status" value="1"/>
</dbReference>
<dbReference type="Pfam" id="PF17853">
    <property type="entry name" value="GGDEF_2"/>
    <property type="match status" value="1"/>
</dbReference>
<feature type="domain" description="GAF" evidence="2">
    <location>
        <begin position="88"/>
        <end position="239"/>
    </location>
</feature>
<dbReference type="Gene3D" id="1.10.10.2840">
    <property type="entry name" value="PucR C-terminal helix-turn-helix domain"/>
    <property type="match status" value="1"/>
</dbReference>
<dbReference type="SUPFAM" id="SSF55781">
    <property type="entry name" value="GAF domain-like"/>
    <property type="match status" value="1"/>
</dbReference>
<evidence type="ECO:0000259" key="2">
    <source>
        <dbReference type="SMART" id="SM00065"/>
    </source>
</evidence>
<accession>A0A7W7QDV5</accession>
<gene>
    <name evidence="3" type="ORF">FHR82_008053</name>
</gene>
<dbReference type="PANTHER" id="PTHR33744">
    <property type="entry name" value="CARBOHYDRATE DIACID REGULATOR"/>
    <property type="match status" value="1"/>
</dbReference>
<dbReference type="InterPro" id="IPR051448">
    <property type="entry name" value="CdaR-like_regulators"/>
</dbReference>
<name>A0A7W7QDV5_9PSEU</name>
<proteinExistence type="inferred from homology"/>
<keyword evidence="4" id="KW-1185">Reference proteome</keyword>
<dbReference type="InterPro" id="IPR003018">
    <property type="entry name" value="GAF"/>
</dbReference>
<dbReference type="InterPro" id="IPR041522">
    <property type="entry name" value="CdaR_GGDEF"/>
</dbReference>
<comment type="similarity">
    <text evidence="1">Belongs to the CdaR family.</text>
</comment>
<dbReference type="Gene3D" id="3.30.450.40">
    <property type="match status" value="1"/>
</dbReference>
<sequence length="640" mass="67460">MDRGVGTAVNDAVRRLLDLLASDASGEQLAHVPVAARSAGLSDEEHTALARATEVALRIRHTLTEHRRRETELRALFDTASDLSKLRDLDAVLRSIVHRARMLLRVDLSYLSLNDEAAGTTYMRVTDGSVSSLLPSLRIGHGEGLGGLVAQTAHPYASADYLSDPRFAHKSSIDDAVAAERMVGILGVPLMLGSKVIGVLFAADRQRREFTAEEVALLASLADHAAIAIDNAQLLDETRRANETISAGNDSMRRAEDAHDRLMELVLRGGDVAEVAAEVAAVLDGGIVFFDASGAELARVPVATPPVVGTGNAPTRSGFAGAVAAAVIWPEEAVAASRAAGRAVRVGDQWVCAVLAGPELLGSLVLTGRAALDEADRRLFERACVVAALLLLLRRSVAKAEDEVRGELLTDLLTAPDRNPAALLARGRRLGIDLAAPHAVLIAHVDGVPRRRLAMACGRFATLVGLHAEQVVLLVADGDPSELAGRLATSLSASVEAPVTVGASGPAAGPAALAAAADEARRCVRSLLALGRVGHGAALADLGFVGQLIGDRTDLAGYVRATLGPVLDYDQRRGTDLVATLQAYFECGTNLTRAKDVLHVHVNTVVQRLDRIASLLGDDWQTPARALEIQIALRLHQLHG</sequence>